<evidence type="ECO:0000313" key="1">
    <source>
        <dbReference type="EMBL" id="KAI3735211.1"/>
    </source>
</evidence>
<gene>
    <name evidence="1" type="ORF">L6452_14701</name>
</gene>
<dbReference type="EMBL" id="CM042050">
    <property type="protein sequence ID" value="KAI3735211.1"/>
    <property type="molecule type" value="Genomic_DNA"/>
</dbReference>
<dbReference type="Proteomes" id="UP001055879">
    <property type="component" value="Linkage Group LG04"/>
</dbReference>
<protein>
    <submittedName>
        <fullName evidence="1">Uncharacterized protein</fullName>
    </submittedName>
</protein>
<evidence type="ECO:0000313" key="2">
    <source>
        <dbReference type="Proteomes" id="UP001055879"/>
    </source>
</evidence>
<keyword evidence="2" id="KW-1185">Reference proteome</keyword>
<accession>A0ACB9CLR4</accession>
<name>A0ACB9CLR4_ARCLA</name>
<comment type="caution">
    <text evidence="1">The sequence shown here is derived from an EMBL/GenBank/DDBJ whole genome shotgun (WGS) entry which is preliminary data.</text>
</comment>
<organism evidence="1 2">
    <name type="scientific">Arctium lappa</name>
    <name type="common">Greater burdock</name>
    <name type="synonym">Lappa major</name>
    <dbReference type="NCBI Taxonomy" id="4217"/>
    <lineage>
        <taxon>Eukaryota</taxon>
        <taxon>Viridiplantae</taxon>
        <taxon>Streptophyta</taxon>
        <taxon>Embryophyta</taxon>
        <taxon>Tracheophyta</taxon>
        <taxon>Spermatophyta</taxon>
        <taxon>Magnoliopsida</taxon>
        <taxon>eudicotyledons</taxon>
        <taxon>Gunneridae</taxon>
        <taxon>Pentapetalae</taxon>
        <taxon>asterids</taxon>
        <taxon>campanulids</taxon>
        <taxon>Asterales</taxon>
        <taxon>Asteraceae</taxon>
        <taxon>Carduoideae</taxon>
        <taxon>Cardueae</taxon>
        <taxon>Arctiinae</taxon>
        <taxon>Arctium</taxon>
    </lineage>
</organism>
<reference evidence="1 2" key="2">
    <citation type="journal article" date="2022" name="Mol. Ecol. Resour.">
        <title>The genomes of chicory, endive, great burdock and yacon provide insights into Asteraceae paleo-polyploidization history and plant inulin production.</title>
        <authorList>
            <person name="Fan W."/>
            <person name="Wang S."/>
            <person name="Wang H."/>
            <person name="Wang A."/>
            <person name="Jiang F."/>
            <person name="Liu H."/>
            <person name="Zhao H."/>
            <person name="Xu D."/>
            <person name="Zhang Y."/>
        </authorList>
    </citation>
    <scope>NUCLEOTIDE SEQUENCE [LARGE SCALE GENOMIC DNA]</scope>
    <source>
        <strain evidence="2">cv. Niubang</strain>
    </source>
</reference>
<sequence length="77" mass="8173">MNHLQSREGICRKKVRRREERMRTTREKGKGWRRSGEGEGCGTMVCRLSASGGPKGGSEGGGGSRGGGGGRELVVVV</sequence>
<proteinExistence type="predicted"/>
<reference evidence="2" key="1">
    <citation type="journal article" date="2022" name="Mol. Ecol. Resour.">
        <title>The genomes of chicory, endive, great burdock and yacon provide insights into Asteraceae palaeo-polyploidization history and plant inulin production.</title>
        <authorList>
            <person name="Fan W."/>
            <person name="Wang S."/>
            <person name="Wang H."/>
            <person name="Wang A."/>
            <person name="Jiang F."/>
            <person name="Liu H."/>
            <person name="Zhao H."/>
            <person name="Xu D."/>
            <person name="Zhang Y."/>
        </authorList>
    </citation>
    <scope>NUCLEOTIDE SEQUENCE [LARGE SCALE GENOMIC DNA]</scope>
    <source>
        <strain evidence="2">cv. Niubang</strain>
    </source>
</reference>